<evidence type="ECO:0000313" key="6">
    <source>
        <dbReference type="Proteomes" id="UP001273166"/>
    </source>
</evidence>
<dbReference type="PANTHER" id="PTHR33112">
    <property type="entry name" value="DOMAIN PROTEIN, PUTATIVE-RELATED"/>
    <property type="match status" value="1"/>
</dbReference>
<feature type="domain" description="Xylanolytic transcriptional activator regulatory" evidence="4">
    <location>
        <begin position="582"/>
        <end position="656"/>
    </location>
</feature>
<dbReference type="InterPro" id="IPR007219">
    <property type="entry name" value="XnlR_reg_dom"/>
</dbReference>
<dbReference type="PANTHER" id="PTHR33112:SF10">
    <property type="entry name" value="TOL"/>
    <property type="match status" value="1"/>
</dbReference>
<dbReference type="GO" id="GO:0008270">
    <property type="term" value="F:zinc ion binding"/>
    <property type="evidence" value="ECO:0007669"/>
    <property type="project" value="InterPro"/>
</dbReference>
<feature type="transmembrane region" description="Helical" evidence="3">
    <location>
        <begin position="1144"/>
        <end position="1163"/>
    </location>
</feature>
<feature type="region of interest" description="Disordered" evidence="2">
    <location>
        <begin position="928"/>
        <end position="979"/>
    </location>
</feature>
<protein>
    <submittedName>
        <fullName evidence="5">Heterokaryon incompatibility protein-domain-containing protein</fullName>
    </submittedName>
</protein>
<evidence type="ECO:0000313" key="5">
    <source>
        <dbReference type="EMBL" id="KAK3303894.1"/>
    </source>
</evidence>
<dbReference type="Proteomes" id="UP001273166">
    <property type="component" value="Unassembled WGS sequence"/>
</dbReference>
<dbReference type="InterPro" id="IPR010730">
    <property type="entry name" value="HET"/>
</dbReference>
<dbReference type="Pfam" id="PF06985">
    <property type="entry name" value="HET"/>
    <property type="match status" value="1"/>
</dbReference>
<name>A0AAJ0GPS9_9PEZI</name>
<dbReference type="Pfam" id="PF04082">
    <property type="entry name" value="Fungal_trans"/>
    <property type="match status" value="1"/>
</dbReference>
<evidence type="ECO:0000256" key="1">
    <source>
        <dbReference type="ARBA" id="ARBA00023242"/>
    </source>
</evidence>
<keyword evidence="3" id="KW-1133">Transmembrane helix</keyword>
<reference evidence="5" key="1">
    <citation type="journal article" date="2023" name="Mol. Phylogenet. Evol.">
        <title>Genome-scale phylogeny and comparative genomics of the fungal order Sordariales.</title>
        <authorList>
            <person name="Hensen N."/>
            <person name="Bonometti L."/>
            <person name="Westerberg I."/>
            <person name="Brannstrom I.O."/>
            <person name="Guillou S."/>
            <person name="Cros-Aarteil S."/>
            <person name="Calhoun S."/>
            <person name="Haridas S."/>
            <person name="Kuo A."/>
            <person name="Mondo S."/>
            <person name="Pangilinan J."/>
            <person name="Riley R."/>
            <person name="LaButti K."/>
            <person name="Andreopoulos B."/>
            <person name="Lipzen A."/>
            <person name="Chen C."/>
            <person name="Yan M."/>
            <person name="Daum C."/>
            <person name="Ng V."/>
            <person name="Clum A."/>
            <person name="Steindorff A."/>
            <person name="Ohm R.A."/>
            <person name="Martin F."/>
            <person name="Silar P."/>
            <person name="Natvig D.O."/>
            <person name="Lalanne C."/>
            <person name="Gautier V."/>
            <person name="Ament-Velasquez S.L."/>
            <person name="Kruys A."/>
            <person name="Hutchinson M.I."/>
            <person name="Powell A.J."/>
            <person name="Barry K."/>
            <person name="Miller A.N."/>
            <person name="Grigoriev I.V."/>
            <person name="Debuchy R."/>
            <person name="Gladieux P."/>
            <person name="Hiltunen Thoren M."/>
            <person name="Johannesson H."/>
        </authorList>
    </citation>
    <scope>NUCLEOTIDE SEQUENCE</scope>
    <source>
        <strain evidence="5">CBS 333.67</strain>
    </source>
</reference>
<gene>
    <name evidence="5" type="ORF">B0T15DRAFT_512116</name>
</gene>
<dbReference type="CDD" id="cd12148">
    <property type="entry name" value="fungal_TF_MHR"/>
    <property type="match status" value="1"/>
</dbReference>
<evidence type="ECO:0000256" key="2">
    <source>
        <dbReference type="SAM" id="MobiDB-lite"/>
    </source>
</evidence>
<dbReference type="EMBL" id="JAUDZG010000005">
    <property type="protein sequence ID" value="KAK3303894.1"/>
    <property type="molecule type" value="Genomic_DNA"/>
</dbReference>
<reference evidence="5" key="2">
    <citation type="submission" date="2023-06" db="EMBL/GenBank/DDBJ databases">
        <authorList>
            <consortium name="Lawrence Berkeley National Laboratory"/>
            <person name="Mondo S.J."/>
            <person name="Hensen N."/>
            <person name="Bonometti L."/>
            <person name="Westerberg I."/>
            <person name="Brannstrom I.O."/>
            <person name="Guillou S."/>
            <person name="Cros-Aarteil S."/>
            <person name="Calhoun S."/>
            <person name="Haridas S."/>
            <person name="Kuo A."/>
            <person name="Pangilinan J."/>
            <person name="Riley R."/>
            <person name="Labutti K."/>
            <person name="Andreopoulos B."/>
            <person name="Lipzen A."/>
            <person name="Chen C."/>
            <person name="Yanf M."/>
            <person name="Daum C."/>
            <person name="Ng V."/>
            <person name="Clum A."/>
            <person name="Steindorff A."/>
            <person name="Ohm R."/>
            <person name="Martin F."/>
            <person name="Silar P."/>
            <person name="Natvig D."/>
            <person name="Lalanne C."/>
            <person name="Gautier V."/>
            <person name="Ament-Velasquez S.L."/>
            <person name="Kruys A."/>
            <person name="Hutchinson M.I."/>
            <person name="Powell A.J."/>
            <person name="Barry K."/>
            <person name="Miller A.N."/>
            <person name="Grigoriev I.V."/>
            <person name="Debuchy R."/>
            <person name="Gladieux P."/>
            <person name="Thoren M.H."/>
            <person name="Johannesson H."/>
        </authorList>
    </citation>
    <scope>NUCLEOTIDE SEQUENCE</scope>
    <source>
        <strain evidence="5">CBS 333.67</strain>
    </source>
</reference>
<dbReference type="AlphaFoldDB" id="A0AAJ0GPS9"/>
<feature type="region of interest" description="Disordered" evidence="2">
    <location>
        <begin position="513"/>
        <end position="535"/>
    </location>
</feature>
<organism evidence="5 6">
    <name type="scientific">Chaetomium strumarium</name>
    <dbReference type="NCBI Taxonomy" id="1170767"/>
    <lineage>
        <taxon>Eukaryota</taxon>
        <taxon>Fungi</taxon>
        <taxon>Dikarya</taxon>
        <taxon>Ascomycota</taxon>
        <taxon>Pezizomycotina</taxon>
        <taxon>Sordariomycetes</taxon>
        <taxon>Sordariomycetidae</taxon>
        <taxon>Sordariales</taxon>
        <taxon>Chaetomiaceae</taxon>
        <taxon>Chaetomium</taxon>
    </lineage>
</organism>
<dbReference type="SMART" id="SM00906">
    <property type="entry name" value="Fungal_trans"/>
    <property type="match status" value="1"/>
</dbReference>
<keyword evidence="3" id="KW-0472">Membrane</keyword>
<comment type="caution">
    <text evidence="5">The sequence shown here is derived from an EMBL/GenBank/DDBJ whole genome shotgun (WGS) entry which is preliminary data.</text>
</comment>
<evidence type="ECO:0000259" key="4">
    <source>
        <dbReference type="SMART" id="SM00906"/>
    </source>
</evidence>
<dbReference type="GO" id="GO:0006351">
    <property type="term" value="P:DNA-templated transcription"/>
    <property type="evidence" value="ECO:0007669"/>
    <property type="project" value="InterPro"/>
</dbReference>
<feature type="transmembrane region" description="Helical" evidence="3">
    <location>
        <begin position="1175"/>
        <end position="1198"/>
    </location>
</feature>
<dbReference type="RefSeq" id="XP_062719674.1">
    <property type="nucleotide sequence ID" value="XM_062867956.1"/>
</dbReference>
<keyword evidence="1" id="KW-0539">Nucleus</keyword>
<keyword evidence="3" id="KW-0812">Transmembrane</keyword>
<dbReference type="GeneID" id="87886785"/>
<keyword evidence="6" id="KW-1185">Reference proteome</keyword>
<evidence type="ECO:0000256" key="3">
    <source>
        <dbReference type="SAM" id="Phobius"/>
    </source>
</evidence>
<proteinExistence type="predicted"/>
<dbReference type="GO" id="GO:0003677">
    <property type="term" value="F:DNA binding"/>
    <property type="evidence" value="ECO:0007669"/>
    <property type="project" value="InterPro"/>
</dbReference>
<accession>A0AAJ0GPS9</accession>
<sequence length="1200" mass="132623">MGVTEPYVTLSHCWGDASRQVTLTSENQSRLQRGAPISELPATFREAADVTRYLGYRYIWIDSLCIIKSGEGAAEDWAREVRTMASVYRNCVLNLAASDAQSSADGMFRRGSPDVVRPLCADIPVPILEGTADCAGESQQIVGRMYKRAWVCQERLLSVRKVHFTRREILWECWSPLASESFLSGIDKEHTLVQTHRTAFAYDPGEPGESALNCMESNCTPLLKSPPGTWTAHDRAAQTQLCFKQCYMFLARVPAPELAKNHIVTEVVDVHADLSDSQNPYGRVTAGYMVLRGPLAPIPVVTCSVVPGVSKWVCIRGLASAYHILYFDAALLEAVWKRHVDSSVNLMPIAWRNSPTMGPTNPLGMQEYGLILLHNDDGIYRRIGIFHGSVLSDSAQSEEWGGWPTPNWRYPERLVREWYGPSSVFYFIGRMEKRGTQQQQQQWQSGPEPELEGDDDTRIVDEAAFREHYRSLCLDPPPGCFRKPSALVDIMVALCMQYGMAFLPYHETPVPANGNSGNGGGGESGESEDASSADDGTLAGWRHYQRCRALVEAEMERPTLSTVQCLSFCVLYLRCASFQNTAHHLLALAVRIACTLGLCRELPPHMDILRPEKELRKRLWWTIYLTEAETCMKLGRPWSTADGQMSCSLPVDDHALALRSGGSHTASITVDGTTVTWLTYTLQNAKLVLAARDVTYDDGAAALETVAADALRCGMDGPGGLAAWLRDVPTAMKMQCLGNGLPFSTDLSRLDIAMFAPAWLQRQRLFLELLYHTFMINLHRPFIAFPAASKSASSSSAPTPGPLAIAHATTAACHCIVITAILRQILTETDLLRGWYEAFQQQWNAATTMIGFLLVSPKSPVPSGRGRCLGPSSTSFSVKQYIHIHAKYITSKAIVVETSREVKITDLPERAENRPTQRQGRNLAYATWPQPPFESAAPGGPPSPVSPGWAESPTGREASRPQVTPSSSEPLRFERPNESSHLKDLPFAARLAAAGKIHVYAKTRSPRDYNIYLSSLQRMVICQLQKELAEVVRKIYASTWADKDSMDKAKQLLTDYTNAIRDYDFMTEKLKQSVEHGEQDPFQISTTRTLEALLMDDAGLIPKAQPPSPPEDRAAYERRQNILPGVSRSEHQQASDLVRFLERLGMGLGGGVALIVPMLVMVLRDDVLTQLLTTTVATMLFAASVAAYAAVLVVFIGASS</sequence>